<accession>A0AAV4TY34</accession>
<evidence type="ECO:0000313" key="1">
    <source>
        <dbReference type="EMBL" id="GIY50212.1"/>
    </source>
</evidence>
<reference evidence="1 2" key="1">
    <citation type="submission" date="2021-06" db="EMBL/GenBank/DDBJ databases">
        <title>Caerostris extrusa draft genome.</title>
        <authorList>
            <person name="Kono N."/>
            <person name="Arakawa K."/>
        </authorList>
    </citation>
    <scope>NUCLEOTIDE SEQUENCE [LARGE SCALE GENOMIC DNA]</scope>
</reference>
<dbReference type="EMBL" id="BPLR01011953">
    <property type="protein sequence ID" value="GIY50212.1"/>
    <property type="molecule type" value="Genomic_DNA"/>
</dbReference>
<evidence type="ECO:0000313" key="2">
    <source>
        <dbReference type="Proteomes" id="UP001054945"/>
    </source>
</evidence>
<dbReference type="Proteomes" id="UP001054945">
    <property type="component" value="Unassembled WGS sequence"/>
</dbReference>
<organism evidence="1 2">
    <name type="scientific">Caerostris extrusa</name>
    <name type="common">Bark spider</name>
    <name type="synonym">Caerostris bankana</name>
    <dbReference type="NCBI Taxonomy" id="172846"/>
    <lineage>
        <taxon>Eukaryota</taxon>
        <taxon>Metazoa</taxon>
        <taxon>Ecdysozoa</taxon>
        <taxon>Arthropoda</taxon>
        <taxon>Chelicerata</taxon>
        <taxon>Arachnida</taxon>
        <taxon>Araneae</taxon>
        <taxon>Araneomorphae</taxon>
        <taxon>Entelegynae</taxon>
        <taxon>Araneoidea</taxon>
        <taxon>Araneidae</taxon>
        <taxon>Caerostris</taxon>
    </lineage>
</organism>
<name>A0AAV4TY34_CAEEX</name>
<gene>
    <name evidence="1" type="ORF">CEXT_360911</name>
</gene>
<proteinExistence type="predicted"/>
<protein>
    <submittedName>
        <fullName evidence="1">Uncharacterized protein</fullName>
    </submittedName>
</protein>
<sequence length="118" mass="13025">MLTSSQSYLKRMLHGLSETSTSLPPSLPLPPQFYSISGYFCLRDYVHRESNDLSFQSKSSGNSICCCSCISGSRCLGQYQPGQKYLPSFIKSASTVLLGQIRAKAPRDGSGEIFFPQR</sequence>
<comment type="caution">
    <text evidence="1">The sequence shown here is derived from an EMBL/GenBank/DDBJ whole genome shotgun (WGS) entry which is preliminary data.</text>
</comment>
<dbReference type="AlphaFoldDB" id="A0AAV4TY34"/>
<keyword evidence="2" id="KW-1185">Reference proteome</keyword>